<keyword evidence="2" id="KW-0812">Transmembrane</keyword>
<dbReference type="EMBL" id="LT629779">
    <property type="protein sequence ID" value="SDT53495.1"/>
    <property type="molecule type" value="Genomic_DNA"/>
</dbReference>
<evidence type="ECO:0000256" key="1">
    <source>
        <dbReference type="SAM" id="MobiDB-lite"/>
    </source>
</evidence>
<dbReference type="RefSeq" id="WP_172829997.1">
    <property type="nucleotide sequence ID" value="NZ_LT629779.1"/>
</dbReference>
<feature type="region of interest" description="Disordered" evidence="1">
    <location>
        <begin position="1"/>
        <end position="23"/>
    </location>
</feature>
<dbReference type="AlphaFoldDB" id="A0A1H2B5E0"/>
<proteinExistence type="predicted"/>
<feature type="transmembrane region" description="Helical" evidence="2">
    <location>
        <begin position="88"/>
        <end position="113"/>
    </location>
</feature>
<evidence type="ECO:0000313" key="3">
    <source>
        <dbReference type="EMBL" id="SDT53495.1"/>
    </source>
</evidence>
<reference evidence="4" key="1">
    <citation type="submission" date="2016-10" db="EMBL/GenBank/DDBJ databases">
        <authorList>
            <person name="Varghese N."/>
            <person name="Submissions S."/>
        </authorList>
    </citation>
    <scope>NUCLEOTIDE SEQUENCE [LARGE SCALE GENOMIC DNA]</scope>
    <source>
        <strain evidence="4">IMMIB L-1606</strain>
    </source>
</reference>
<dbReference type="Proteomes" id="UP000198751">
    <property type="component" value="Chromosome I"/>
</dbReference>
<keyword evidence="4" id="KW-1185">Reference proteome</keyword>
<gene>
    <name evidence="3" type="ORF">SAMN04489743_3445</name>
</gene>
<keyword evidence="2" id="KW-0472">Membrane</keyword>
<accession>A0A1H2B5E0</accession>
<feature type="transmembrane region" description="Helical" evidence="2">
    <location>
        <begin position="58"/>
        <end position="82"/>
    </location>
</feature>
<name>A0A1H2B5E0_9MICC</name>
<protein>
    <submittedName>
        <fullName evidence="3">Uncharacterized protein</fullName>
    </submittedName>
</protein>
<sequence>MRDQAQDAAAGLPQGPPRYPVSPETHYRDANWQHFIAPPAAPQTLGDLPRQRYGSTGLAPLGQLVLALALMAPSWCIIQLSLTVDYDGLLSLVGLALSGLVVAAVAIVSLVVLGLPVRLIPWVNRRWAGNARAYVAVSAIAVGLMTAGCLMRVPHVGGENGIHYSVLTPDPVLLCGGWFLLAFLMVNASLPLRWTR</sequence>
<organism evidence="3 4">
    <name type="scientific">Pseudarthrobacter equi</name>
    <dbReference type="NCBI Taxonomy" id="728066"/>
    <lineage>
        <taxon>Bacteria</taxon>
        <taxon>Bacillati</taxon>
        <taxon>Actinomycetota</taxon>
        <taxon>Actinomycetes</taxon>
        <taxon>Micrococcales</taxon>
        <taxon>Micrococcaceae</taxon>
        <taxon>Pseudarthrobacter</taxon>
    </lineage>
</organism>
<evidence type="ECO:0000313" key="4">
    <source>
        <dbReference type="Proteomes" id="UP000198751"/>
    </source>
</evidence>
<evidence type="ECO:0000256" key="2">
    <source>
        <dbReference type="SAM" id="Phobius"/>
    </source>
</evidence>
<keyword evidence="2" id="KW-1133">Transmembrane helix</keyword>
<feature type="transmembrane region" description="Helical" evidence="2">
    <location>
        <begin position="171"/>
        <end position="190"/>
    </location>
</feature>
<feature type="transmembrane region" description="Helical" evidence="2">
    <location>
        <begin position="133"/>
        <end position="151"/>
    </location>
</feature>